<evidence type="ECO:0000313" key="2">
    <source>
        <dbReference type="EMBL" id="KAA8574270.1"/>
    </source>
</evidence>
<keyword evidence="1" id="KW-1133">Transmembrane helix</keyword>
<name>A0A5M9K043_MONFR</name>
<keyword evidence="1" id="KW-0812">Transmembrane</keyword>
<accession>A0A5M9K043</accession>
<evidence type="ECO:0000313" key="3">
    <source>
        <dbReference type="Proteomes" id="UP000322873"/>
    </source>
</evidence>
<dbReference type="Proteomes" id="UP000322873">
    <property type="component" value="Unassembled WGS sequence"/>
</dbReference>
<evidence type="ECO:0000256" key="1">
    <source>
        <dbReference type="SAM" id="Phobius"/>
    </source>
</evidence>
<gene>
    <name evidence="2" type="ORF">EYC84_005767</name>
</gene>
<sequence>MALTSYHTFTPYFYSCFYFWSVDQATILEKIPTWDLRSSLSLKHFLSFLHIVYRFIRKSSYSYYEFFPFTCIYFACHFWFSCAAMELERKKYPWDWDWGWVLDWLGF</sequence>
<dbReference type="EMBL" id="VICG01000003">
    <property type="protein sequence ID" value="KAA8574270.1"/>
    <property type="molecule type" value="Genomic_DNA"/>
</dbReference>
<comment type="caution">
    <text evidence="2">The sequence shown here is derived from an EMBL/GenBank/DDBJ whole genome shotgun (WGS) entry which is preliminary data.</text>
</comment>
<protein>
    <submittedName>
        <fullName evidence="2">Uncharacterized protein</fullName>
    </submittedName>
</protein>
<keyword evidence="1" id="KW-0472">Membrane</keyword>
<feature type="transmembrane region" description="Helical" evidence="1">
    <location>
        <begin position="62"/>
        <end position="82"/>
    </location>
</feature>
<proteinExistence type="predicted"/>
<organism evidence="2 3">
    <name type="scientific">Monilinia fructicola</name>
    <name type="common">Brown rot fungus</name>
    <name type="synonym">Ciboria fructicola</name>
    <dbReference type="NCBI Taxonomy" id="38448"/>
    <lineage>
        <taxon>Eukaryota</taxon>
        <taxon>Fungi</taxon>
        <taxon>Dikarya</taxon>
        <taxon>Ascomycota</taxon>
        <taxon>Pezizomycotina</taxon>
        <taxon>Leotiomycetes</taxon>
        <taxon>Helotiales</taxon>
        <taxon>Sclerotiniaceae</taxon>
        <taxon>Monilinia</taxon>
    </lineage>
</organism>
<reference evidence="2 3" key="1">
    <citation type="submission" date="2019-06" db="EMBL/GenBank/DDBJ databases">
        <title>Genome Sequence of the Brown Rot Fungal Pathogen Monilinia fructicola.</title>
        <authorList>
            <person name="De Miccolis Angelini R.M."/>
            <person name="Landi L."/>
            <person name="Abate D."/>
            <person name="Pollastro S."/>
            <person name="Romanazzi G."/>
            <person name="Faretra F."/>
        </authorList>
    </citation>
    <scope>NUCLEOTIDE SEQUENCE [LARGE SCALE GENOMIC DNA]</scope>
    <source>
        <strain evidence="2 3">Mfrc123</strain>
    </source>
</reference>
<keyword evidence="3" id="KW-1185">Reference proteome</keyword>
<dbReference type="AlphaFoldDB" id="A0A5M9K043"/>